<name>A0A3M8DI58_9BACL</name>
<organism evidence="2 3">
    <name type="scientific">Brevibacillus fluminis</name>
    <dbReference type="NCBI Taxonomy" id="511487"/>
    <lineage>
        <taxon>Bacteria</taxon>
        <taxon>Bacillati</taxon>
        <taxon>Bacillota</taxon>
        <taxon>Bacilli</taxon>
        <taxon>Bacillales</taxon>
        <taxon>Paenibacillaceae</taxon>
        <taxon>Brevibacillus</taxon>
    </lineage>
</organism>
<dbReference type="AlphaFoldDB" id="A0A3M8DI58"/>
<reference evidence="2 3" key="1">
    <citation type="submission" date="2018-10" db="EMBL/GenBank/DDBJ databases">
        <title>Phylogenomics of Brevibacillus.</title>
        <authorList>
            <person name="Dunlap C."/>
        </authorList>
    </citation>
    <scope>NUCLEOTIDE SEQUENCE [LARGE SCALE GENOMIC DNA]</scope>
    <source>
        <strain evidence="2 3">JCM 15716</strain>
    </source>
</reference>
<evidence type="ECO:0000256" key="1">
    <source>
        <dbReference type="ARBA" id="ARBA00007189"/>
    </source>
</evidence>
<comment type="similarity">
    <text evidence="1">Belongs to the UPF0751 family.</text>
</comment>
<evidence type="ECO:0000313" key="2">
    <source>
        <dbReference type="EMBL" id="RNB87055.1"/>
    </source>
</evidence>
<dbReference type="RefSeq" id="WP_122918753.1">
    <property type="nucleotide sequence ID" value="NZ_RHHQ01000012.1"/>
</dbReference>
<dbReference type="Proteomes" id="UP000271031">
    <property type="component" value="Unassembled WGS sequence"/>
</dbReference>
<proteinExistence type="inferred from homology"/>
<keyword evidence="3" id="KW-1185">Reference proteome</keyword>
<dbReference type="EMBL" id="RHHQ01000012">
    <property type="protein sequence ID" value="RNB87055.1"/>
    <property type="molecule type" value="Genomic_DNA"/>
</dbReference>
<dbReference type="Pfam" id="PF10087">
    <property type="entry name" value="DUF2325"/>
    <property type="match status" value="1"/>
</dbReference>
<gene>
    <name evidence="2" type="ORF">EDM56_15275</name>
</gene>
<accession>A0A3M8DI58</accession>
<comment type="caution">
    <text evidence="2">The sequence shown here is derived from an EMBL/GenBank/DDBJ whole genome shotgun (WGS) entry which is preliminary data.</text>
</comment>
<dbReference type="OrthoDB" id="5324142at2"/>
<sequence length="95" mass="10533">MASVLIIGGDRLGRIVDLLQGNGFQEINHITGRKASQVKVKIPVNTNMILVLTDFVNHNLSTSIKLKAKEQNLPIMFCKRSISELVKVLPPKRLA</sequence>
<dbReference type="InterPro" id="IPR016772">
    <property type="entry name" value="UCP020408"/>
</dbReference>
<dbReference type="PIRSF" id="PIRSF020408">
    <property type="entry name" value="UCP020408"/>
    <property type="match status" value="1"/>
</dbReference>
<protein>
    <submittedName>
        <fullName evidence="2">DUF2325 domain-containing protein</fullName>
    </submittedName>
</protein>
<evidence type="ECO:0000313" key="3">
    <source>
        <dbReference type="Proteomes" id="UP000271031"/>
    </source>
</evidence>